<protein>
    <submittedName>
        <fullName evidence="2">Uncharacterized protein</fullName>
    </submittedName>
</protein>
<feature type="non-terminal residue" evidence="2">
    <location>
        <position position="1"/>
    </location>
</feature>
<comment type="caution">
    <text evidence="2">The sequence shown here is derived from an EMBL/GenBank/DDBJ whole genome shotgun (WGS) entry which is preliminary data.</text>
</comment>
<organism evidence="2">
    <name type="scientific">marine sediment metagenome</name>
    <dbReference type="NCBI Taxonomy" id="412755"/>
    <lineage>
        <taxon>unclassified sequences</taxon>
        <taxon>metagenomes</taxon>
        <taxon>ecological metagenomes</taxon>
    </lineage>
</organism>
<feature type="region of interest" description="Disordered" evidence="1">
    <location>
        <begin position="313"/>
        <end position="332"/>
    </location>
</feature>
<reference evidence="2" key="1">
    <citation type="journal article" date="2015" name="Nature">
        <title>Complex archaea that bridge the gap between prokaryotes and eukaryotes.</title>
        <authorList>
            <person name="Spang A."/>
            <person name="Saw J.H."/>
            <person name="Jorgensen S.L."/>
            <person name="Zaremba-Niedzwiedzka K."/>
            <person name="Martijn J."/>
            <person name="Lind A.E."/>
            <person name="van Eijk R."/>
            <person name="Schleper C."/>
            <person name="Guy L."/>
            <person name="Ettema T.J."/>
        </authorList>
    </citation>
    <scope>NUCLEOTIDE SEQUENCE</scope>
</reference>
<accession>A0A0F8VFI7</accession>
<dbReference type="EMBL" id="LAZR01070273">
    <property type="protein sequence ID" value="KKK43142.1"/>
    <property type="molecule type" value="Genomic_DNA"/>
</dbReference>
<sequence>RNIWDWVHALGYWVTDMQIFGLVGTSFVGDTTPAENTVPSNRAVQRIVVPGVTGWDWFGANRFGVSLSMGATTTTKLLCYNISLEFEVENTVQVPPDPATMQLYADVVGFVGASGTKITGAEAIVIILADFVGTDYDSASLTTATDSVTSDAGLSADSWWLARRIADFVSLRELLATSVMAAGIRYAFDSGKILFFDNLRTLPADFLREIDKDVLLPGLVRKKGVPLDIVVNQVALSYDRQYSGERQLAAQVVSDSTISQALAWGTRQRIVTTEWVNDSDVATALADHLKDDFSWQMSKVHAHATASAIGATHKALEEPPKAEEPDTSVMFG</sequence>
<evidence type="ECO:0000256" key="1">
    <source>
        <dbReference type="SAM" id="MobiDB-lite"/>
    </source>
</evidence>
<name>A0A0F8VFI7_9ZZZZ</name>
<feature type="non-terminal residue" evidence="2">
    <location>
        <position position="332"/>
    </location>
</feature>
<dbReference type="AlphaFoldDB" id="A0A0F8VFI7"/>
<feature type="compositionally biased region" description="Basic and acidic residues" evidence="1">
    <location>
        <begin position="314"/>
        <end position="324"/>
    </location>
</feature>
<proteinExistence type="predicted"/>
<evidence type="ECO:0000313" key="2">
    <source>
        <dbReference type="EMBL" id="KKK43142.1"/>
    </source>
</evidence>
<gene>
    <name evidence="2" type="ORF">LCGC14_3168940</name>
</gene>